<evidence type="ECO:0000256" key="1">
    <source>
        <dbReference type="ARBA" id="ARBA00022722"/>
    </source>
</evidence>
<evidence type="ECO:0000256" key="2">
    <source>
        <dbReference type="ARBA" id="ARBA00022801"/>
    </source>
</evidence>
<proteinExistence type="predicted"/>
<sequence length="196" mass="22465">MTTTHLVQFCDRIIETTITYHSSIADDWVRSIRSKHNGQKIIVGLDCKFRSHPIRSMSNKIATLQLCVETNCLIVQLFYLDYIPISLGNLLVDPDITFLGIEVYYNVLKLQKEYGINCRNKVDIRSLAKIWFPISCHRNPAGLKALAYGVAGLSTRKRKNSSECDWECRDLGDELIEYACVDAYALYRIGHELLKM</sequence>
<dbReference type="AlphaFoldDB" id="A0ABC8S7E2"/>
<organism evidence="4 5">
    <name type="scientific">Ilex paraguariensis</name>
    <name type="common">yerba mate</name>
    <dbReference type="NCBI Taxonomy" id="185542"/>
    <lineage>
        <taxon>Eukaryota</taxon>
        <taxon>Viridiplantae</taxon>
        <taxon>Streptophyta</taxon>
        <taxon>Embryophyta</taxon>
        <taxon>Tracheophyta</taxon>
        <taxon>Spermatophyta</taxon>
        <taxon>Magnoliopsida</taxon>
        <taxon>eudicotyledons</taxon>
        <taxon>Gunneridae</taxon>
        <taxon>Pentapetalae</taxon>
        <taxon>asterids</taxon>
        <taxon>campanulids</taxon>
        <taxon>Aquifoliales</taxon>
        <taxon>Aquifoliaceae</taxon>
        <taxon>Ilex</taxon>
    </lineage>
</organism>
<evidence type="ECO:0000259" key="3">
    <source>
        <dbReference type="SMART" id="SM00474"/>
    </source>
</evidence>
<feature type="domain" description="3'-5' exonuclease" evidence="3">
    <location>
        <begin position="20"/>
        <end position="196"/>
    </location>
</feature>
<dbReference type="PANTHER" id="PTHR13620:SF121">
    <property type="entry name" value="EMB|CAB82946.1-RELATED"/>
    <property type="match status" value="1"/>
</dbReference>
<dbReference type="InterPro" id="IPR002562">
    <property type="entry name" value="3'-5'_exonuclease_dom"/>
</dbReference>
<reference evidence="4 5" key="1">
    <citation type="submission" date="2024-02" db="EMBL/GenBank/DDBJ databases">
        <authorList>
            <person name="Vignale AGUSTIN F."/>
            <person name="Sosa J E."/>
            <person name="Modenutti C."/>
        </authorList>
    </citation>
    <scope>NUCLEOTIDE SEQUENCE [LARGE SCALE GENOMIC DNA]</scope>
</reference>
<comment type="caution">
    <text evidence="4">The sequence shown here is derived from an EMBL/GenBank/DDBJ whole genome shotgun (WGS) entry which is preliminary data.</text>
</comment>
<protein>
    <recommendedName>
        <fullName evidence="3">3'-5' exonuclease domain-containing protein</fullName>
    </recommendedName>
</protein>
<dbReference type="Pfam" id="PF01612">
    <property type="entry name" value="DNA_pol_A_exo1"/>
    <property type="match status" value="1"/>
</dbReference>
<keyword evidence="5" id="KW-1185">Reference proteome</keyword>
<keyword evidence="1" id="KW-0540">Nuclease</keyword>
<dbReference type="InterPro" id="IPR012337">
    <property type="entry name" value="RNaseH-like_sf"/>
</dbReference>
<gene>
    <name evidence="4" type="ORF">ILEXP_LOCUS21105</name>
</gene>
<dbReference type="InterPro" id="IPR036397">
    <property type="entry name" value="RNaseH_sf"/>
</dbReference>
<evidence type="ECO:0000313" key="4">
    <source>
        <dbReference type="EMBL" id="CAK9152873.1"/>
    </source>
</evidence>
<dbReference type="InterPro" id="IPR051132">
    <property type="entry name" value="3-5_Exonuclease_domain"/>
</dbReference>
<dbReference type="Proteomes" id="UP001642360">
    <property type="component" value="Unassembled WGS sequence"/>
</dbReference>
<dbReference type="CDD" id="cd06141">
    <property type="entry name" value="WRN_exo"/>
    <property type="match status" value="1"/>
</dbReference>
<name>A0ABC8S7E2_9AQUA</name>
<dbReference type="Gene3D" id="3.30.420.10">
    <property type="entry name" value="Ribonuclease H-like superfamily/Ribonuclease H"/>
    <property type="match status" value="1"/>
</dbReference>
<evidence type="ECO:0000313" key="5">
    <source>
        <dbReference type="Proteomes" id="UP001642360"/>
    </source>
</evidence>
<dbReference type="EMBL" id="CAUOFW020002303">
    <property type="protein sequence ID" value="CAK9152873.1"/>
    <property type="molecule type" value="Genomic_DNA"/>
</dbReference>
<dbReference type="SUPFAM" id="SSF53098">
    <property type="entry name" value="Ribonuclease H-like"/>
    <property type="match status" value="1"/>
</dbReference>
<keyword evidence="2" id="KW-0378">Hydrolase</keyword>
<dbReference type="GO" id="GO:0008408">
    <property type="term" value="F:3'-5' exonuclease activity"/>
    <property type="evidence" value="ECO:0007669"/>
    <property type="project" value="UniProtKB-ARBA"/>
</dbReference>
<dbReference type="PANTHER" id="PTHR13620">
    <property type="entry name" value="3-5 EXONUCLEASE"/>
    <property type="match status" value="1"/>
</dbReference>
<accession>A0ABC8S7E2</accession>
<dbReference type="SMART" id="SM00474">
    <property type="entry name" value="35EXOc"/>
    <property type="match status" value="1"/>
</dbReference>